<dbReference type="HOGENOM" id="CLU_2876659_0_0_9"/>
<evidence type="ECO:0000313" key="1">
    <source>
        <dbReference type="EMBL" id="CDN39547.1"/>
    </source>
</evidence>
<protein>
    <recommendedName>
        <fullName evidence="2">Transposase IS116/IS110/IS902 family protein</fullName>
    </recommendedName>
</protein>
<accession>W8YLG6</accession>
<dbReference type="Proteomes" id="UP000030682">
    <property type="component" value="Unassembled WGS sequence"/>
</dbReference>
<evidence type="ECO:0008006" key="2">
    <source>
        <dbReference type="Google" id="ProtNLM"/>
    </source>
</evidence>
<dbReference type="EMBL" id="HG810024">
    <property type="protein sequence ID" value="CDN39547.1"/>
    <property type="molecule type" value="Genomic_DNA"/>
</dbReference>
<reference evidence="1" key="1">
    <citation type="submission" date="2014-01" db="EMBL/GenBank/DDBJ databases">
        <title>Draft genome sequence of highly nematicidal Bacillus thuringiensis DB27.</title>
        <authorList>
            <person name="Iatsenko I."/>
            <person name="Pickard D."/>
            <person name="Corton C."/>
            <person name="Dougan G."/>
            <person name="Sommer R.J."/>
        </authorList>
    </citation>
    <scope>NUCLEOTIDE SEQUENCE [LARGE SCALE GENOMIC DNA]</scope>
    <source>
        <strain evidence="1">DB27</strain>
    </source>
</reference>
<dbReference type="AlphaFoldDB" id="W8YLG6"/>
<name>W8YLG6_BACTU</name>
<gene>
    <name evidence="1" type="ORF">BTDB27_p000210</name>
</gene>
<sequence>MLCEVAWAISRTRYTWLSGKYWFFSARRGKKKWPIAIAHKVIKIIYHILDRQPGFIEYSKFFS</sequence>
<reference evidence="1" key="2">
    <citation type="submission" date="2014-01" db="EMBL/GenBank/DDBJ databases">
        <authorList>
            <person name="Aslett M."/>
        </authorList>
    </citation>
    <scope>NUCLEOTIDE SEQUENCE [LARGE SCALE GENOMIC DNA]</scope>
    <source>
        <strain evidence="1">DB27</strain>
    </source>
</reference>
<organism evidence="1">
    <name type="scientific">Bacillus thuringiensis DB27</name>
    <dbReference type="NCBI Taxonomy" id="1431339"/>
    <lineage>
        <taxon>Bacteria</taxon>
        <taxon>Bacillati</taxon>
        <taxon>Bacillota</taxon>
        <taxon>Bacilli</taxon>
        <taxon>Bacillales</taxon>
        <taxon>Bacillaceae</taxon>
        <taxon>Bacillus</taxon>
        <taxon>Bacillus cereus group</taxon>
    </lineage>
</organism>
<proteinExistence type="predicted"/>